<sequence length="100" mass="11727">MHTNKLHAVIIKDSYADAAYPLFAQEFEQTTFIDPRFAASKNVKQDLEKLNADIVLFLYNDTSTNKEYKRRGESTKFTSSFFMHITQEKKRLLNLEDVFL</sequence>
<evidence type="ECO:0000313" key="1">
    <source>
        <dbReference type="EMBL" id="TCW57730.1"/>
    </source>
</evidence>
<name>A0A4R4BJ09_BACTU</name>
<comment type="caution">
    <text evidence="1">The sequence shown here is derived from an EMBL/GenBank/DDBJ whole genome shotgun (WGS) entry which is preliminary data.</text>
</comment>
<accession>A0A4R4BJ09</accession>
<proteinExistence type="predicted"/>
<dbReference type="Proteomes" id="UP000295285">
    <property type="component" value="Unassembled WGS sequence"/>
</dbReference>
<dbReference type="AlphaFoldDB" id="A0A4R4BJ09"/>
<gene>
    <name evidence="1" type="ORF">EC910_103367</name>
</gene>
<dbReference type="EMBL" id="SMDG01000003">
    <property type="protein sequence ID" value="TCW57730.1"/>
    <property type="molecule type" value="Genomic_DNA"/>
</dbReference>
<reference evidence="1 2" key="1">
    <citation type="submission" date="2019-03" db="EMBL/GenBank/DDBJ databases">
        <title>Above-ground endophytic microbial communities from plants in different locations in the United States.</title>
        <authorList>
            <person name="Frank C."/>
        </authorList>
    </citation>
    <scope>NUCLEOTIDE SEQUENCE [LARGE SCALE GENOMIC DNA]</scope>
    <source>
        <strain evidence="1 2">LP_2_YM</strain>
    </source>
</reference>
<evidence type="ECO:0000313" key="2">
    <source>
        <dbReference type="Proteomes" id="UP000295285"/>
    </source>
</evidence>
<protein>
    <submittedName>
        <fullName evidence="1">Uncharacterized protein</fullName>
    </submittedName>
</protein>
<organism evidence="1 2">
    <name type="scientific">Bacillus thuringiensis</name>
    <dbReference type="NCBI Taxonomy" id="1428"/>
    <lineage>
        <taxon>Bacteria</taxon>
        <taxon>Bacillati</taxon>
        <taxon>Bacillota</taxon>
        <taxon>Bacilli</taxon>
        <taxon>Bacillales</taxon>
        <taxon>Bacillaceae</taxon>
        <taxon>Bacillus</taxon>
        <taxon>Bacillus cereus group</taxon>
    </lineage>
</organism>